<proteinExistence type="inferred from homology"/>
<dbReference type="PROSITE" id="PS50005">
    <property type="entry name" value="TPR"/>
    <property type="match status" value="2"/>
</dbReference>
<dbReference type="SUPFAM" id="SSF48452">
    <property type="entry name" value="TPR-like"/>
    <property type="match status" value="3"/>
</dbReference>
<evidence type="ECO:0000256" key="5">
    <source>
        <dbReference type="ARBA" id="ARBA00022737"/>
    </source>
</evidence>
<dbReference type="GO" id="GO:0007018">
    <property type="term" value="P:microtubule-based movement"/>
    <property type="evidence" value="ECO:0007669"/>
    <property type="project" value="TreeGrafter"/>
</dbReference>
<dbReference type="InterPro" id="IPR019734">
    <property type="entry name" value="TPR_rpt"/>
</dbReference>
<protein>
    <recommendedName>
        <fullName evidence="12">NB-ARC domain-containing protein</fullName>
    </recommendedName>
</protein>
<feature type="repeat" description="TPR" evidence="10">
    <location>
        <begin position="728"/>
        <end position="761"/>
    </location>
</feature>
<evidence type="ECO:0000256" key="8">
    <source>
        <dbReference type="ARBA" id="ARBA00023175"/>
    </source>
</evidence>
<organism evidence="13 14">
    <name type="scientific">[Phormidium ambiguum] IAM M-71</name>
    <dbReference type="NCBI Taxonomy" id="454136"/>
    <lineage>
        <taxon>Bacteria</taxon>
        <taxon>Bacillati</taxon>
        <taxon>Cyanobacteriota</taxon>
        <taxon>Cyanophyceae</taxon>
        <taxon>Oscillatoriophycideae</taxon>
        <taxon>Aerosakkonematales</taxon>
        <taxon>Aerosakkonemataceae</taxon>
        <taxon>Floridanema</taxon>
    </lineage>
</organism>
<dbReference type="Pfam" id="PF00931">
    <property type="entry name" value="NB-ARC"/>
    <property type="match status" value="1"/>
</dbReference>
<dbReference type="SMART" id="SM00028">
    <property type="entry name" value="TPR"/>
    <property type="match status" value="7"/>
</dbReference>
<comment type="caution">
    <text evidence="13">The sequence shown here is derived from an EMBL/GenBank/DDBJ whole genome shotgun (WGS) entry which is preliminary data.</text>
</comment>
<dbReference type="SUPFAM" id="SSF52540">
    <property type="entry name" value="P-loop containing nucleoside triphosphate hydrolases"/>
    <property type="match status" value="1"/>
</dbReference>
<comment type="similarity">
    <text evidence="2">Belongs to the kinesin light chain family.</text>
</comment>
<evidence type="ECO:0000256" key="3">
    <source>
        <dbReference type="ARBA" id="ARBA00022490"/>
    </source>
</evidence>
<dbReference type="PRINTS" id="PR00381">
    <property type="entry name" value="KINESINLIGHT"/>
</dbReference>
<dbReference type="Pfam" id="PF13424">
    <property type="entry name" value="TPR_12"/>
    <property type="match status" value="3"/>
</dbReference>
<keyword evidence="7" id="KW-0175">Coiled coil</keyword>
<evidence type="ECO:0000256" key="9">
    <source>
        <dbReference type="ARBA" id="ARBA00023212"/>
    </source>
</evidence>
<evidence type="ECO:0000256" key="10">
    <source>
        <dbReference type="PROSITE-ProRule" id="PRU00339"/>
    </source>
</evidence>
<dbReference type="InterPro" id="IPR002151">
    <property type="entry name" value="Kinesin_light"/>
</dbReference>
<dbReference type="AlphaFoldDB" id="A0A1U7I7D7"/>
<dbReference type="Gene3D" id="3.40.50.300">
    <property type="entry name" value="P-loop containing nucleotide triphosphate hydrolases"/>
    <property type="match status" value="1"/>
</dbReference>
<feature type="region of interest" description="Disordered" evidence="11">
    <location>
        <begin position="73"/>
        <end position="96"/>
    </location>
</feature>
<dbReference type="GO" id="GO:0005874">
    <property type="term" value="C:microtubule"/>
    <property type="evidence" value="ECO:0007669"/>
    <property type="project" value="UniProtKB-KW"/>
</dbReference>
<keyword evidence="4" id="KW-0493">Microtubule</keyword>
<dbReference type="GO" id="GO:0019894">
    <property type="term" value="F:kinesin binding"/>
    <property type="evidence" value="ECO:0007669"/>
    <property type="project" value="TreeGrafter"/>
</dbReference>
<accession>A0A1U7I7D7</accession>
<dbReference type="InterPro" id="IPR011990">
    <property type="entry name" value="TPR-like_helical_dom_sf"/>
</dbReference>
<keyword evidence="8" id="KW-0505">Motor protein</keyword>
<dbReference type="STRING" id="454136.NIES2119_26705"/>
<feature type="domain" description="NB-ARC" evidence="12">
    <location>
        <begin position="108"/>
        <end position="265"/>
    </location>
</feature>
<keyword evidence="9" id="KW-0206">Cytoskeleton</keyword>
<evidence type="ECO:0000259" key="12">
    <source>
        <dbReference type="Pfam" id="PF00931"/>
    </source>
</evidence>
<keyword evidence="3" id="KW-0963">Cytoplasm</keyword>
<dbReference type="RefSeq" id="WP_073596531.1">
    <property type="nucleotide sequence ID" value="NZ_MRCE01000041.1"/>
</dbReference>
<dbReference type="InterPro" id="IPR027417">
    <property type="entry name" value="P-loop_NTPase"/>
</dbReference>
<evidence type="ECO:0000313" key="13">
    <source>
        <dbReference type="EMBL" id="OKH32270.1"/>
    </source>
</evidence>
<dbReference type="Gene3D" id="1.25.40.10">
    <property type="entry name" value="Tetratricopeptide repeat domain"/>
    <property type="match status" value="3"/>
</dbReference>
<dbReference type="Proteomes" id="UP000185860">
    <property type="component" value="Unassembled WGS sequence"/>
</dbReference>
<dbReference type="GO" id="GO:0043531">
    <property type="term" value="F:ADP binding"/>
    <property type="evidence" value="ECO:0007669"/>
    <property type="project" value="InterPro"/>
</dbReference>
<evidence type="ECO:0000313" key="14">
    <source>
        <dbReference type="Proteomes" id="UP000185860"/>
    </source>
</evidence>
<dbReference type="EMBL" id="MRCE01000041">
    <property type="protein sequence ID" value="OKH32270.1"/>
    <property type="molecule type" value="Genomic_DNA"/>
</dbReference>
<evidence type="ECO:0000256" key="11">
    <source>
        <dbReference type="SAM" id="MobiDB-lite"/>
    </source>
</evidence>
<evidence type="ECO:0000256" key="2">
    <source>
        <dbReference type="ARBA" id="ARBA00009622"/>
    </source>
</evidence>
<dbReference type="InterPro" id="IPR002182">
    <property type="entry name" value="NB-ARC"/>
</dbReference>
<feature type="repeat" description="TPR" evidence="10">
    <location>
        <begin position="560"/>
        <end position="593"/>
    </location>
</feature>
<evidence type="ECO:0000256" key="6">
    <source>
        <dbReference type="ARBA" id="ARBA00022803"/>
    </source>
</evidence>
<dbReference type="PANTHER" id="PTHR45783">
    <property type="entry name" value="KINESIN LIGHT CHAIN"/>
    <property type="match status" value="1"/>
</dbReference>
<gene>
    <name evidence="13" type="ORF">NIES2119_26705</name>
</gene>
<dbReference type="OrthoDB" id="582340at2"/>
<sequence>MARSLKVAPKHIEKVKLALKQCGFPSVEAFRIEMGVAYATASKFFNGKAVDYINFVEFCEKLSLDWQEITTDEESTATTPLVNEGQGGSTPENIPKSNSIEFVGRDKQLVELHQLLQKNSQVVIAAINGMGGVGKTELAIQYATQHLLDYPGGICWVNAQGILAGLQILRFAEIQFNIVPPDDWELADKLQFCWSKWQPGEVLFIFDDVFDYKQQVKPFLPKSSRFKVLLTTRIQFDSTLQQLRLDVLKPLAAMRLLKSIVGRERLKQEPKIARSLCQFLGYLPLALELVGRYLDLQPNLSLAKLLRRLEKQRLEHEALISPKDFNNVMRYEFGVEEAINLSWEQLDENAKNVGCFLSLYALAAIPFSTDGIEDEDEQEKWEKALRDLQHWHLLQEVRQETYRLHPLIRQFLQKRLDELTEAEEMKRNFAAAMVAVAREINYPLTREDVINFSPWIPHIEEVANNLSEFLDDEDLITPFNGLGRFYKGQSFSQQAEVWYQQCRDIVEQRLGKEHPDFATILSNLAGLYNSQGRYSEAEPLHLQALSIDRQSLPENHPSIATNLNNLAQLYFFQGKYSEAEQLYLQALSIDRQSLPENHPLLAIHLNNLAELYRIQSRYSEAEPLYLQALSIDRQSLPENHPLLAIHLNNLAELYRIQSRYSEAEPLYLQALSIDRQSLPENHPLLATHLNNLAALYCSQGRYSDAEPLFLQVLSIDRQSLPENHPELAFHLNSLATLYFSQGRYNEAEQLYLQALAIDRQILPENHPQLATHLNNLAGLYRSLGRYSEAEPLYLQAWEIFQRSLGAEHPNTVTVRQNLARFWIEAINENRADLEVLQNNPLFLEIMREFLAENLPDE</sequence>
<name>A0A1U7I7D7_9CYAN</name>
<keyword evidence="6 10" id="KW-0802">TPR repeat</keyword>
<evidence type="ECO:0000256" key="7">
    <source>
        <dbReference type="ARBA" id="ARBA00023054"/>
    </source>
</evidence>
<dbReference type="GO" id="GO:0005871">
    <property type="term" value="C:kinesin complex"/>
    <property type="evidence" value="ECO:0007669"/>
    <property type="project" value="InterPro"/>
</dbReference>
<reference evidence="13 14" key="1">
    <citation type="submission" date="2016-11" db="EMBL/GenBank/DDBJ databases">
        <title>Draft Genome Sequences of Nine Cyanobacterial Strains from Diverse Habitats.</title>
        <authorList>
            <person name="Zhu T."/>
            <person name="Hou S."/>
            <person name="Lu X."/>
            <person name="Hess W.R."/>
        </authorList>
    </citation>
    <scope>NUCLEOTIDE SEQUENCE [LARGE SCALE GENOMIC DNA]</scope>
    <source>
        <strain evidence="13 14">IAM M-71</strain>
    </source>
</reference>
<dbReference type="PANTHER" id="PTHR45783:SF3">
    <property type="entry name" value="KINESIN LIGHT CHAIN"/>
    <property type="match status" value="1"/>
</dbReference>
<comment type="subcellular location">
    <subcellularLocation>
        <location evidence="1">Cytoplasm</location>
        <location evidence="1">Cytoskeleton</location>
    </subcellularLocation>
</comment>
<dbReference type="Pfam" id="PF13374">
    <property type="entry name" value="TPR_10"/>
    <property type="match status" value="2"/>
</dbReference>
<evidence type="ECO:0000256" key="1">
    <source>
        <dbReference type="ARBA" id="ARBA00004245"/>
    </source>
</evidence>
<dbReference type="GO" id="GO:0005737">
    <property type="term" value="C:cytoplasm"/>
    <property type="evidence" value="ECO:0007669"/>
    <property type="project" value="TreeGrafter"/>
</dbReference>
<keyword evidence="5" id="KW-0677">Repeat</keyword>
<evidence type="ECO:0000256" key="4">
    <source>
        <dbReference type="ARBA" id="ARBA00022701"/>
    </source>
</evidence>